<organism evidence="1 2">
    <name type="scientific">Telmatocola sphagniphila</name>
    <dbReference type="NCBI Taxonomy" id="1123043"/>
    <lineage>
        <taxon>Bacteria</taxon>
        <taxon>Pseudomonadati</taxon>
        <taxon>Planctomycetota</taxon>
        <taxon>Planctomycetia</taxon>
        <taxon>Gemmatales</taxon>
        <taxon>Gemmataceae</taxon>
    </lineage>
</organism>
<dbReference type="Proteomes" id="UP000676194">
    <property type="component" value="Chromosome"/>
</dbReference>
<dbReference type="Pfam" id="PF07394">
    <property type="entry name" value="DUF1501"/>
    <property type="match status" value="1"/>
</dbReference>
<gene>
    <name evidence="1" type="ORF">KIH39_11960</name>
</gene>
<evidence type="ECO:0000313" key="2">
    <source>
        <dbReference type="Proteomes" id="UP000676194"/>
    </source>
</evidence>
<reference evidence="1" key="1">
    <citation type="submission" date="2021-05" db="EMBL/GenBank/DDBJ databases">
        <title>Complete genome sequence of the cellulolytic planctomycete Telmatocola sphagniphila SP2T and characterization of the first cellulase from planctomycetes.</title>
        <authorList>
            <person name="Rakitin A.L."/>
            <person name="Beletsky A.V."/>
            <person name="Naumoff D.G."/>
            <person name="Kulichevskaya I.S."/>
            <person name="Mardanov A.V."/>
            <person name="Ravin N.V."/>
            <person name="Dedysh S.N."/>
        </authorList>
    </citation>
    <scope>NUCLEOTIDE SEQUENCE</scope>
    <source>
        <strain evidence="1">SP2T</strain>
    </source>
</reference>
<sequence length="468" mass="51952">MFTNPIQRRDFLSFSLQGIGATAALSLVLRDAGATPNHFPAKAKRVIHLCFCGGVSQIDTFDYKPELAKRHGKPLGGTERPDVFFGQVGLLRKQDWEFKQRGQSGLWISELFPRLAEVADELTIVRSMVAESSSHTPATFQENSGFRFNGYPALGSWLSYGLGNEADDLPAFVVLPDTRGLPAGGTINWSNGFLPAQHQGVMFQSSGPVVRDLFPALPLDRNSDKAARELQSKLNVLDLQEHPANDELAARIKAYELAAKMQLAVPRVTDLSKEDTKTKELYGLNRTETQDFGRSCLLARRLLEQGVRFVQLFSGGAFGSPRINWDGHEDMKENHNREAIRVDQPIAALIKDLRRRGMLDDTLILCTSEFGRTPFTQSGSDTVGKGRDHNQYGFTVWLAGAGLKKGIAYGATDSIGWKAVEQVTTWYDFHATVLHLLGIDHTRLTYYHNGIKRRLTNVHGEVIKGLLS</sequence>
<dbReference type="PANTHER" id="PTHR43737:SF1">
    <property type="entry name" value="DUF1501 DOMAIN-CONTAINING PROTEIN"/>
    <property type="match status" value="1"/>
</dbReference>
<proteinExistence type="predicted"/>
<dbReference type="InterPro" id="IPR010869">
    <property type="entry name" value="DUF1501"/>
</dbReference>
<evidence type="ECO:0000313" key="1">
    <source>
        <dbReference type="EMBL" id="QVL34586.1"/>
    </source>
</evidence>
<dbReference type="KEGG" id="tsph:KIH39_11960"/>
<dbReference type="InterPro" id="IPR006311">
    <property type="entry name" value="TAT_signal"/>
</dbReference>
<dbReference type="RefSeq" id="WP_213499717.1">
    <property type="nucleotide sequence ID" value="NZ_CP074694.1"/>
</dbReference>
<dbReference type="EMBL" id="CP074694">
    <property type="protein sequence ID" value="QVL34586.1"/>
    <property type="molecule type" value="Genomic_DNA"/>
</dbReference>
<protein>
    <submittedName>
        <fullName evidence="1">DUF1501 domain-containing protein</fullName>
    </submittedName>
</protein>
<dbReference type="PANTHER" id="PTHR43737">
    <property type="entry name" value="BLL7424 PROTEIN"/>
    <property type="match status" value="1"/>
</dbReference>
<dbReference type="AlphaFoldDB" id="A0A8E6F0I8"/>
<accession>A0A8E6F0I8</accession>
<dbReference type="InterPro" id="IPR017850">
    <property type="entry name" value="Alkaline_phosphatase_core_sf"/>
</dbReference>
<dbReference type="SUPFAM" id="SSF53649">
    <property type="entry name" value="Alkaline phosphatase-like"/>
    <property type="match status" value="1"/>
</dbReference>
<keyword evidence="2" id="KW-1185">Reference proteome</keyword>
<name>A0A8E6F0I8_9BACT</name>
<dbReference type="PROSITE" id="PS51318">
    <property type="entry name" value="TAT"/>
    <property type="match status" value="1"/>
</dbReference>
<dbReference type="Gene3D" id="3.40.720.10">
    <property type="entry name" value="Alkaline Phosphatase, subunit A"/>
    <property type="match status" value="1"/>
</dbReference>